<comment type="caution">
    <text evidence="1">The sequence shown here is derived from an EMBL/GenBank/DDBJ whole genome shotgun (WGS) entry which is preliminary data.</text>
</comment>
<evidence type="ECO:0000313" key="1">
    <source>
        <dbReference type="EMBL" id="KAJ8682397.1"/>
    </source>
</evidence>
<protein>
    <submittedName>
        <fullName evidence="1">Uncharacterized protein</fullName>
    </submittedName>
</protein>
<gene>
    <name evidence="1" type="ORF">QAD02_018189</name>
</gene>
<dbReference type="EMBL" id="CM056741">
    <property type="protein sequence ID" value="KAJ8682397.1"/>
    <property type="molecule type" value="Genomic_DNA"/>
</dbReference>
<keyword evidence="2" id="KW-1185">Reference proteome</keyword>
<evidence type="ECO:0000313" key="2">
    <source>
        <dbReference type="Proteomes" id="UP001239111"/>
    </source>
</evidence>
<organism evidence="1 2">
    <name type="scientific">Eretmocerus hayati</name>
    <dbReference type="NCBI Taxonomy" id="131215"/>
    <lineage>
        <taxon>Eukaryota</taxon>
        <taxon>Metazoa</taxon>
        <taxon>Ecdysozoa</taxon>
        <taxon>Arthropoda</taxon>
        <taxon>Hexapoda</taxon>
        <taxon>Insecta</taxon>
        <taxon>Pterygota</taxon>
        <taxon>Neoptera</taxon>
        <taxon>Endopterygota</taxon>
        <taxon>Hymenoptera</taxon>
        <taxon>Apocrita</taxon>
        <taxon>Proctotrupomorpha</taxon>
        <taxon>Chalcidoidea</taxon>
        <taxon>Aphelinidae</taxon>
        <taxon>Aphelininae</taxon>
        <taxon>Eretmocerus</taxon>
    </lineage>
</organism>
<reference evidence="1" key="1">
    <citation type="submission" date="2023-04" db="EMBL/GenBank/DDBJ databases">
        <title>A chromosome-level genome assembly of the parasitoid wasp Eretmocerus hayati.</title>
        <authorList>
            <person name="Zhong Y."/>
            <person name="Liu S."/>
            <person name="Liu Y."/>
        </authorList>
    </citation>
    <scope>NUCLEOTIDE SEQUENCE</scope>
    <source>
        <strain evidence="1">ZJU_SS_LIU_2023</strain>
    </source>
</reference>
<sequence>MRDNMFESCEDIEPRKMPTQTPNFHSRPCPMVPEVSLIMDKSQKASKVEDSVPNALQSYRLNSIGNLTPKPSESYAAWKAKQYPQSVLKQNTSPAQQGHQSSQNHAIPTNDDHPQNSNKACDSCNCHNSNCKSQKPTEDMPPGDANVRSCPDDQYLHNQHLDRTVLNDDSHHYSTNRHTHQSNAASDANGRYSPIERRRFDHSHSEKPYNFSQQPRIQRSHSYNNTDSHFQKYPPREYDYELRHARSLPPHYQGVEHCHPHQGCCTINQSNSNTETETVKNLLQVITSQNDQIKNLQKQIERLLKLHEYNLRERSKCKCQSNGHYHHSTQLHDTTQNKNLSNIQNNIMKDKEQCFSEPNYQEEKNKKTVLEQKVSIGVMTSFELKVQNNPMVLNDTDTNQKSTQERKIASSETSNIIKNLVNNTGEMIRRKPNYYNYTPLENISEGSERDMSLLRHNYTGPDSTKQCIEAHGTPDVQDQHEMNDQRYDTVNQNDVQKDMGVDNYDIDQRNGRFAGDLEYGFKEPVYENMQDSNDRRNLFDYDLPYHNVCSSPIEQIRDERPNEIDAEPLLPDITQLKKTKCENLADDCLSLSSSELDVEDPSPPSPEPSIHLDMLDIQEFSSEGGSLPPQQPNKVGWTFYDNVVDQVNQILHNTPSNVDQRHNLPDGMKNNYNGNYEKDMIMDTVRAATLEQLTKLGISFSDNIEHRAPNYNKRVVFDTSYYPKQGPETHMAATTSASIETNTSMHMKALAMKYLNEEQLTDFTGQKSRPHMMKQIPNNVQSSNMSFATMHYLQRYHLLPGPNPAMAKDAPREDYRGPAINERLMRRAVDRRDPSPHKHVPVSNTNKVNYPSKILDISTLKQQPKLL</sequence>
<accession>A0ACC2PFZ6</accession>
<proteinExistence type="predicted"/>
<name>A0ACC2PFZ6_9HYME</name>
<dbReference type="Proteomes" id="UP001239111">
    <property type="component" value="Chromosome 1"/>
</dbReference>